<comment type="caution">
    <text evidence="1">The sequence shown here is derived from an EMBL/GenBank/DDBJ whole genome shotgun (WGS) entry which is preliminary data.</text>
</comment>
<evidence type="ECO:0000313" key="2">
    <source>
        <dbReference type="Proteomes" id="UP000467700"/>
    </source>
</evidence>
<organism evidence="1 2">
    <name type="scientific">Cyclocybe aegerita</name>
    <name type="common">Black poplar mushroom</name>
    <name type="synonym">Agrocybe aegerita</name>
    <dbReference type="NCBI Taxonomy" id="1973307"/>
    <lineage>
        <taxon>Eukaryota</taxon>
        <taxon>Fungi</taxon>
        <taxon>Dikarya</taxon>
        <taxon>Basidiomycota</taxon>
        <taxon>Agaricomycotina</taxon>
        <taxon>Agaricomycetes</taxon>
        <taxon>Agaricomycetidae</taxon>
        <taxon>Agaricales</taxon>
        <taxon>Agaricineae</taxon>
        <taxon>Bolbitiaceae</taxon>
        <taxon>Cyclocybe</taxon>
    </lineage>
</organism>
<name>A0A8S0WFT9_CYCAE</name>
<gene>
    <name evidence="1" type="ORF">AAE3_LOCUS10760</name>
</gene>
<dbReference type="Proteomes" id="UP000467700">
    <property type="component" value="Unassembled WGS sequence"/>
</dbReference>
<accession>A0A8S0WFT9</accession>
<reference evidence="1 2" key="1">
    <citation type="submission" date="2020-01" db="EMBL/GenBank/DDBJ databases">
        <authorList>
            <person name="Gupta K D."/>
        </authorList>
    </citation>
    <scope>NUCLEOTIDE SEQUENCE [LARGE SCALE GENOMIC DNA]</scope>
</reference>
<dbReference type="AlphaFoldDB" id="A0A8S0WFT9"/>
<evidence type="ECO:0000313" key="1">
    <source>
        <dbReference type="EMBL" id="CAA7268320.1"/>
    </source>
</evidence>
<proteinExistence type="predicted"/>
<sequence length="198" mass="20911">MLPDLFWVLSVHSRSFNRVDNFPSGQAHCQHLERQIAAASDLCTYTTICSGSLHGVQVTKRPEVVQASQWTTRQKEAKAFLATIGSDELIRKIMGVRYADVVNTINGHVPFGAARVAAPAVSATTAAATPMQTGVLSGLPLTSRVAMAQVQPMASNSTPTMPVSLSATSAPAQVAGKKCKNNPIILGPVIDLTGENSD</sequence>
<protein>
    <submittedName>
        <fullName evidence="1">Uncharacterized protein</fullName>
    </submittedName>
</protein>
<dbReference type="EMBL" id="CACVBS010000068">
    <property type="protein sequence ID" value="CAA7268320.1"/>
    <property type="molecule type" value="Genomic_DNA"/>
</dbReference>
<dbReference type="OrthoDB" id="3266192at2759"/>
<keyword evidence="2" id="KW-1185">Reference proteome</keyword>